<protein>
    <submittedName>
        <fullName evidence="3">DUF2157 domain-containing protein</fullName>
    </submittedName>
</protein>
<keyword evidence="4" id="KW-1185">Reference proteome</keyword>
<name>A0A3M8DAK1_9BACL</name>
<keyword evidence="1" id="KW-0812">Transmembrane</keyword>
<keyword evidence="1" id="KW-0472">Membrane</keyword>
<dbReference type="EMBL" id="RHHQ01000015">
    <property type="protein sequence ID" value="RNB85102.1"/>
    <property type="molecule type" value="Genomic_DNA"/>
</dbReference>
<dbReference type="RefSeq" id="WP_122919587.1">
    <property type="nucleotide sequence ID" value="NZ_RHHQ01000015.1"/>
</dbReference>
<proteinExistence type="predicted"/>
<feature type="transmembrane region" description="Helical" evidence="1">
    <location>
        <begin position="248"/>
        <end position="269"/>
    </location>
</feature>
<evidence type="ECO:0000313" key="4">
    <source>
        <dbReference type="Proteomes" id="UP000271031"/>
    </source>
</evidence>
<dbReference type="Pfam" id="PF09925">
    <property type="entry name" value="DUF2157"/>
    <property type="match status" value="1"/>
</dbReference>
<gene>
    <name evidence="3" type="ORF">EDM56_19535</name>
</gene>
<accession>A0A3M8DAK1</accession>
<dbReference type="InterPro" id="IPR018677">
    <property type="entry name" value="DUF2157"/>
</dbReference>
<feature type="transmembrane region" description="Helical" evidence="1">
    <location>
        <begin position="34"/>
        <end position="58"/>
    </location>
</feature>
<feature type="transmembrane region" description="Helical" evidence="1">
    <location>
        <begin position="64"/>
        <end position="83"/>
    </location>
</feature>
<dbReference type="AlphaFoldDB" id="A0A3M8DAK1"/>
<evidence type="ECO:0000256" key="1">
    <source>
        <dbReference type="SAM" id="Phobius"/>
    </source>
</evidence>
<feature type="transmembrane region" description="Helical" evidence="1">
    <location>
        <begin position="95"/>
        <end position="114"/>
    </location>
</feature>
<dbReference type="Proteomes" id="UP000271031">
    <property type="component" value="Unassembled WGS sequence"/>
</dbReference>
<feature type="transmembrane region" description="Helical" evidence="1">
    <location>
        <begin position="360"/>
        <end position="378"/>
    </location>
</feature>
<evidence type="ECO:0000259" key="2">
    <source>
        <dbReference type="Pfam" id="PF09925"/>
    </source>
</evidence>
<feature type="transmembrane region" description="Helical" evidence="1">
    <location>
        <begin position="219"/>
        <end position="236"/>
    </location>
</feature>
<dbReference type="OrthoDB" id="5351773at2"/>
<feature type="transmembrane region" description="Helical" evidence="1">
    <location>
        <begin position="120"/>
        <end position="139"/>
    </location>
</feature>
<feature type="transmembrane region" description="Helical" evidence="1">
    <location>
        <begin position="275"/>
        <end position="293"/>
    </location>
</feature>
<feature type="transmembrane region" description="Helical" evidence="1">
    <location>
        <begin position="196"/>
        <end position="213"/>
    </location>
</feature>
<organism evidence="3 4">
    <name type="scientific">Brevibacillus fluminis</name>
    <dbReference type="NCBI Taxonomy" id="511487"/>
    <lineage>
        <taxon>Bacteria</taxon>
        <taxon>Bacillati</taxon>
        <taxon>Bacillota</taxon>
        <taxon>Bacilli</taxon>
        <taxon>Bacillales</taxon>
        <taxon>Paenibacillaceae</taxon>
        <taxon>Brevibacillus</taxon>
    </lineage>
</organism>
<reference evidence="3 4" key="1">
    <citation type="submission" date="2018-10" db="EMBL/GenBank/DDBJ databases">
        <title>Phylogenomics of Brevibacillus.</title>
        <authorList>
            <person name="Dunlap C."/>
        </authorList>
    </citation>
    <scope>NUCLEOTIDE SEQUENCE [LARGE SCALE GENOMIC DNA]</scope>
    <source>
        <strain evidence="3 4">JCM 15716</strain>
    </source>
</reference>
<feature type="transmembrane region" description="Helical" evidence="1">
    <location>
        <begin position="384"/>
        <end position="401"/>
    </location>
</feature>
<keyword evidence="1" id="KW-1133">Transmembrane helix</keyword>
<feature type="transmembrane region" description="Helical" evidence="1">
    <location>
        <begin position="305"/>
        <end position="324"/>
    </location>
</feature>
<feature type="domain" description="DUF2157" evidence="2">
    <location>
        <begin position="13"/>
        <end position="147"/>
    </location>
</feature>
<comment type="caution">
    <text evidence="3">The sequence shown here is derived from an EMBL/GenBank/DDBJ whole genome shotgun (WGS) entry which is preliminary data.</text>
</comment>
<feature type="transmembrane region" description="Helical" evidence="1">
    <location>
        <begin position="330"/>
        <end position="348"/>
    </location>
</feature>
<sequence length="417" mass="45998">MDKRTLIQQESAAWVKDGVITSEQQERIMERYPVVNRVSALPILAAVLFGLGVLAFIASNWSGIAPVAKLVIIFASMALAYVGADRLRARGYARLGTAVTLIGIVIFGAGFFLIGQMYHLSANPINAFYLWFVGALALVWHYKERALFVALQLILTVSAFYGEMDGMREGVSVAVYYALFALGVLPLLLRFRGTGTVTFSFASFLLFALIDVSAWEHVLTYPLLLLAFYVIAQLITGKAEPFGQVMRVLSYVAIFVYTIFQIFIDDLLTHPTGPYLAPCLILAALIAASAVVAVMRGKKADLGDLIPYAAFLLVFAPTALSSAGVLMADWSVPLIISLFAFSSVMIMTGEKRREVYRINLGAIFFGISCFVAYINFAWDFMDKSVFLLLGGALLLAISFLLERKRRHWVDEARRDGQ</sequence>
<feature type="transmembrane region" description="Helical" evidence="1">
    <location>
        <begin position="170"/>
        <end position="189"/>
    </location>
</feature>
<evidence type="ECO:0000313" key="3">
    <source>
        <dbReference type="EMBL" id="RNB85102.1"/>
    </source>
</evidence>
<feature type="transmembrane region" description="Helical" evidence="1">
    <location>
        <begin position="146"/>
        <end position="164"/>
    </location>
</feature>